<gene>
    <name evidence="1" type="ORF">EG028_14945</name>
</gene>
<accession>A0A3N4MYU5</accession>
<proteinExistence type="predicted"/>
<keyword evidence="2" id="KW-1185">Reference proteome</keyword>
<evidence type="ECO:0000313" key="2">
    <source>
        <dbReference type="Proteomes" id="UP000279089"/>
    </source>
</evidence>
<dbReference type="AlphaFoldDB" id="A0A3N4MYU5"/>
<evidence type="ECO:0000313" key="1">
    <source>
        <dbReference type="EMBL" id="RPD40593.1"/>
    </source>
</evidence>
<sequence>MNKRIINSYEEEIHYELFVYGDIDGYKYFYDILTKPMIAYAFDVTRSPWESNMIVTDIFILAWKLHEKMESASQIRDFIRQGVEWRSKAYLETKIVKLVSSALEEHEKFISDMFERWKWRNFNPGISKG</sequence>
<comment type="caution">
    <text evidence="1">The sequence shown here is derived from an EMBL/GenBank/DDBJ whole genome shotgun (WGS) entry which is preliminary data.</text>
</comment>
<dbReference type="RefSeq" id="WP_123864682.1">
    <property type="nucleotide sequence ID" value="NZ_QXZY01000008.1"/>
</dbReference>
<protein>
    <submittedName>
        <fullName evidence="1">Uncharacterized protein</fullName>
    </submittedName>
</protein>
<name>A0A3N4MYU5_9BACT</name>
<reference evidence="2" key="1">
    <citation type="submission" date="2018-11" db="EMBL/GenBank/DDBJ databases">
        <title>Chitinophaga lutea sp.nov., isolate from arsenic contaminated soil.</title>
        <authorList>
            <person name="Zong Y."/>
        </authorList>
    </citation>
    <scope>NUCLEOTIDE SEQUENCE [LARGE SCALE GENOMIC DNA]</scope>
    <source>
        <strain evidence="2">YLT18</strain>
    </source>
</reference>
<dbReference type="Proteomes" id="UP000279089">
    <property type="component" value="Unassembled WGS sequence"/>
</dbReference>
<organism evidence="1 2">
    <name type="scientific">Chitinophaga barathri</name>
    <dbReference type="NCBI Taxonomy" id="1647451"/>
    <lineage>
        <taxon>Bacteria</taxon>
        <taxon>Pseudomonadati</taxon>
        <taxon>Bacteroidota</taxon>
        <taxon>Chitinophagia</taxon>
        <taxon>Chitinophagales</taxon>
        <taxon>Chitinophagaceae</taxon>
        <taxon>Chitinophaga</taxon>
    </lineage>
</organism>
<dbReference type="EMBL" id="RMBX01000007">
    <property type="protein sequence ID" value="RPD40593.1"/>
    <property type="molecule type" value="Genomic_DNA"/>
</dbReference>